<keyword evidence="1" id="KW-0812">Transmembrane</keyword>
<evidence type="ECO:0000256" key="1">
    <source>
        <dbReference type="SAM" id="Phobius"/>
    </source>
</evidence>
<dbReference type="Proteomes" id="UP000323506">
    <property type="component" value="Chromosome A02"/>
</dbReference>
<evidence type="ECO:0000313" key="3">
    <source>
        <dbReference type="Proteomes" id="UP000323506"/>
    </source>
</evidence>
<sequence length="104" mass="12338">MKMRRNALFMLKEILWINLRLDINKPIKIIFEIFTSPNACLLITCLAIVIIPSDIEISVITIRFSWRFRNKRTHIAIKFPHRAYIPLRIIVFLFLPTNIVAYLV</sequence>
<reference evidence="2 3" key="1">
    <citation type="submission" date="2019-06" db="EMBL/GenBank/DDBJ databases">
        <title>WGS assembly of Gossypium darwinii.</title>
        <authorList>
            <person name="Chen Z.J."/>
            <person name="Sreedasyam A."/>
            <person name="Ando A."/>
            <person name="Song Q."/>
            <person name="De L."/>
            <person name="Hulse-Kemp A."/>
            <person name="Ding M."/>
            <person name="Ye W."/>
            <person name="Kirkbride R."/>
            <person name="Jenkins J."/>
            <person name="Plott C."/>
            <person name="Lovell J."/>
            <person name="Lin Y.-M."/>
            <person name="Vaughn R."/>
            <person name="Liu B."/>
            <person name="Li W."/>
            <person name="Simpson S."/>
            <person name="Scheffler B."/>
            <person name="Saski C."/>
            <person name="Grover C."/>
            <person name="Hu G."/>
            <person name="Conover J."/>
            <person name="Carlson J."/>
            <person name="Shu S."/>
            <person name="Boston L."/>
            <person name="Williams M."/>
            <person name="Peterson D."/>
            <person name="Mcgee K."/>
            <person name="Jones D."/>
            <person name="Wendel J."/>
            <person name="Stelly D."/>
            <person name="Grimwood J."/>
            <person name="Schmutz J."/>
        </authorList>
    </citation>
    <scope>NUCLEOTIDE SEQUENCE [LARGE SCALE GENOMIC DNA]</scope>
    <source>
        <strain evidence="2">1808015.09</strain>
    </source>
</reference>
<name>A0A5D2H9M7_GOSDA</name>
<feature type="transmembrane region" description="Helical" evidence="1">
    <location>
        <begin position="83"/>
        <end position="103"/>
    </location>
</feature>
<keyword evidence="1" id="KW-0472">Membrane</keyword>
<dbReference type="AlphaFoldDB" id="A0A5D2H9M7"/>
<protein>
    <submittedName>
        <fullName evidence="2">Uncharacterized protein</fullName>
    </submittedName>
</protein>
<gene>
    <name evidence="2" type="ORF">ES288_A02G021400v1</name>
</gene>
<organism evidence="2 3">
    <name type="scientific">Gossypium darwinii</name>
    <name type="common">Darwin's cotton</name>
    <name type="synonym">Gossypium barbadense var. darwinii</name>
    <dbReference type="NCBI Taxonomy" id="34276"/>
    <lineage>
        <taxon>Eukaryota</taxon>
        <taxon>Viridiplantae</taxon>
        <taxon>Streptophyta</taxon>
        <taxon>Embryophyta</taxon>
        <taxon>Tracheophyta</taxon>
        <taxon>Spermatophyta</taxon>
        <taxon>Magnoliopsida</taxon>
        <taxon>eudicotyledons</taxon>
        <taxon>Gunneridae</taxon>
        <taxon>Pentapetalae</taxon>
        <taxon>rosids</taxon>
        <taxon>malvids</taxon>
        <taxon>Malvales</taxon>
        <taxon>Malvaceae</taxon>
        <taxon>Malvoideae</taxon>
        <taxon>Gossypium</taxon>
    </lineage>
</organism>
<keyword evidence="3" id="KW-1185">Reference proteome</keyword>
<keyword evidence="1" id="KW-1133">Transmembrane helix</keyword>
<proteinExistence type="predicted"/>
<evidence type="ECO:0000313" key="2">
    <source>
        <dbReference type="EMBL" id="TYH26843.1"/>
    </source>
</evidence>
<accession>A0A5D2H9M7</accession>
<dbReference type="EMBL" id="CM017689">
    <property type="protein sequence ID" value="TYH26843.1"/>
    <property type="molecule type" value="Genomic_DNA"/>
</dbReference>